<dbReference type="Proteomes" id="UP000242972">
    <property type="component" value="Unassembled WGS sequence"/>
</dbReference>
<dbReference type="EMBL" id="PXYW01000007">
    <property type="protein sequence ID" value="PSR34647.1"/>
    <property type="molecule type" value="Genomic_DNA"/>
</dbReference>
<dbReference type="AlphaFoldDB" id="A0A2T2XJI4"/>
<proteinExistence type="predicted"/>
<evidence type="ECO:0000313" key="3">
    <source>
        <dbReference type="Proteomes" id="UP000242972"/>
    </source>
</evidence>
<sequence>MTNQPLASELAMLLDRIDDLINHAHRLPWTGRILIDANELATLVSQVHHVLPEEVRQAQWIVAERDRILKEAMDQAQSIKADAEKEIARQAEGSEIVAKARERAQDLTEQARQTAREIHQGARAYADEILARLETELTQVMNDIKNNRMELRQE</sequence>
<evidence type="ECO:0000256" key="1">
    <source>
        <dbReference type="SAM" id="Coils"/>
    </source>
</evidence>
<feature type="coiled-coil region" evidence="1">
    <location>
        <begin position="69"/>
        <end position="154"/>
    </location>
</feature>
<accession>A0A2T2XJI4</accession>
<gene>
    <name evidence="2" type="ORF">C7B46_04210</name>
</gene>
<evidence type="ECO:0000313" key="2">
    <source>
        <dbReference type="EMBL" id="PSR34647.1"/>
    </source>
</evidence>
<protein>
    <submittedName>
        <fullName evidence="2">ATPase</fullName>
    </submittedName>
</protein>
<organism evidence="2 3">
    <name type="scientific">Sulfobacillus benefaciens</name>
    <dbReference type="NCBI Taxonomy" id="453960"/>
    <lineage>
        <taxon>Bacteria</taxon>
        <taxon>Bacillati</taxon>
        <taxon>Bacillota</taxon>
        <taxon>Clostridia</taxon>
        <taxon>Eubacteriales</taxon>
        <taxon>Clostridiales Family XVII. Incertae Sedis</taxon>
        <taxon>Sulfobacillus</taxon>
    </lineage>
</organism>
<keyword evidence="1" id="KW-0175">Coiled coil</keyword>
<name>A0A2T2XJI4_9FIRM</name>
<comment type="caution">
    <text evidence="2">The sequence shown here is derived from an EMBL/GenBank/DDBJ whole genome shotgun (WGS) entry which is preliminary data.</text>
</comment>
<reference evidence="2 3" key="1">
    <citation type="journal article" date="2014" name="BMC Genomics">
        <title>Comparison of environmental and isolate Sulfobacillus genomes reveals diverse carbon, sulfur, nitrogen, and hydrogen metabolisms.</title>
        <authorList>
            <person name="Justice N.B."/>
            <person name="Norman A."/>
            <person name="Brown C.T."/>
            <person name="Singh A."/>
            <person name="Thomas B.C."/>
            <person name="Banfield J.F."/>
        </authorList>
    </citation>
    <scope>NUCLEOTIDE SEQUENCE [LARGE SCALE GENOMIC DNA]</scope>
    <source>
        <strain evidence="2">AMDSBA4</strain>
    </source>
</reference>